<dbReference type="Pfam" id="PF04616">
    <property type="entry name" value="Glyco_hydro_43"/>
    <property type="match status" value="1"/>
</dbReference>
<evidence type="ECO:0000256" key="2">
    <source>
        <dbReference type="ARBA" id="ARBA00022729"/>
    </source>
</evidence>
<protein>
    <submittedName>
        <fullName evidence="7">Glycosyl hydrolase</fullName>
    </submittedName>
</protein>
<dbReference type="STRING" id="196109.A0A136IYV3"/>
<proteinExistence type="inferred from homology"/>
<evidence type="ECO:0000256" key="6">
    <source>
        <dbReference type="SAM" id="SignalP"/>
    </source>
</evidence>
<name>A0A136IYV3_9PEZI</name>
<organism evidence="7 8">
    <name type="scientific">Microdochium bolleyi</name>
    <dbReference type="NCBI Taxonomy" id="196109"/>
    <lineage>
        <taxon>Eukaryota</taxon>
        <taxon>Fungi</taxon>
        <taxon>Dikarya</taxon>
        <taxon>Ascomycota</taxon>
        <taxon>Pezizomycotina</taxon>
        <taxon>Sordariomycetes</taxon>
        <taxon>Xylariomycetidae</taxon>
        <taxon>Xylariales</taxon>
        <taxon>Microdochiaceae</taxon>
        <taxon>Microdochium</taxon>
    </lineage>
</organism>
<accession>A0A136IYV3</accession>
<feature type="signal peptide" evidence="6">
    <location>
        <begin position="1"/>
        <end position="19"/>
    </location>
</feature>
<dbReference type="CDD" id="cd18820">
    <property type="entry name" value="GH43_LbAraf43-like"/>
    <property type="match status" value="1"/>
</dbReference>
<dbReference type="Gene3D" id="2.115.10.20">
    <property type="entry name" value="Glycosyl hydrolase domain, family 43"/>
    <property type="match status" value="1"/>
</dbReference>
<evidence type="ECO:0000313" key="8">
    <source>
        <dbReference type="Proteomes" id="UP000070501"/>
    </source>
</evidence>
<dbReference type="GO" id="GO:0004553">
    <property type="term" value="F:hydrolase activity, hydrolyzing O-glycosyl compounds"/>
    <property type="evidence" value="ECO:0007669"/>
    <property type="project" value="InterPro"/>
</dbReference>
<dbReference type="InterPro" id="IPR006710">
    <property type="entry name" value="Glyco_hydro_43"/>
</dbReference>
<feature type="chain" id="PRO_5007293289" evidence="6">
    <location>
        <begin position="20"/>
        <end position="326"/>
    </location>
</feature>
<dbReference type="GO" id="GO:0005975">
    <property type="term" value="P:carbohydrate metabolic process"/>
    <property type="evidence" value="ECO:0007669"/>
    <property type="project" value="InterPro"/>
</dbReference>
<evidence type="ECO:0000256" key="5">
    <source>
        <dbReference type="RuleBase" id="RU361187"/>
    </source>
</evidence>
<dbReference type="Proteomes" id="UP000070501">
    <property type="component" value="Unassembled WGS sequence"/>
</dbReference>
<dbReference type="SUPFAM" id="SSF75005">
    <property type="entry name" value="Arabinanase/levansucrase/invertase"/>
    <property type="match status" value="1"/>
</dbReference>
<keyword evidence="3 5" id="KW-0378">Hydrolase</keyword>
<dbReference type="InterPro" id="IPR023296">
    <property type="entry name" value="Glyco_hydro_beta-prop_sf"/>
</dbReference>
<dbReference type="InParanoid" id="A0A136IYV3"/>
<evidence type="ECO:0000313" key="7">
    <source>
        <dbReference type="EMBL" id="KXJ90097.1"/>
    </source>
</evidence>
<dbReference type="AlphaFoldDB" id="A0A136IYV3"/>
<evidence type="ECO:0000256" key="1">
    <source>
        <dbReference type="ARBA" id="ARBA00009865"/>
    </source>
</evidence>
<evidence type="ECO:0000256" key="4">
    <source>
        <dbReference type="ARBA" id="ARBA00023295"/>
    </source>
</evidence>
<dbReference type="PANTHER" id="PTHR43817:SF1">
    <property type="entry name" value="HYDROLASE, FAMILY 43, PUTATIVE (AFU_ORTHOLOGUE AFUA_3G01660)-RELATED"/>
    <property type="match status" value="1"/>
</dbReference>
<evidence type="ECO:0000256" key="3">
    <source>
        <dbReference type="ARBA" id="ARBA00022801"/>
    </source>
</evidence>
<reference evidence="8" key="1">
    <citation type="submission" date="2016-02" db="EMBL/GenBank/DDBJ databases">
        <title>Draft genome sequence of Microdochium bolleyi, a fungal endophyte of beachgrass.</title>
        <authorList>
            <consortium name="DOE Joint Genome Institute"/>
            <person name="David A.S."/>
            <person name="May G."/>
            <person name="Haridas S."/>
            <person name="Lim J."/>
            <person name="Wang M."/>
            <person name="Labutti K."/>
            <person name="Lipzen A."/>
            <person name="Barry K."/>
            <person name="Grigoriev I.V."/>
        </authorList>
    </citation>
    <scope>NUCLEOTIDE SEQUENCE [LARGE SCALE GENOMIC DNA]</scope>
    <source>
        <strain evidence="8">J235TASD1</strain>
    </source>
</reference>
<keyword evidence="8" id="KW-1185">Reference proteome</keyword>
<keyword evidence="4 5" id="KW-0326">Glycosidase</keyword>
<dbReference type="PANTHER" id="PTHR43817">
    <property type="entry name" value="GLYCOSYL HYDROLASE"/>
    <property type="match status" value="1"/>
</dbReference>
<dbReference type="EMBL" id="KQ964253">
    <property type="protein sequence ID" value="KXJ90097.1"/>
    <property type="molecule type" value="Genomic_DNA"/>
</dbReference>
<gene>
    <name evidence="7" type="ORF">Micbo1qcDRAFT_176652</name>
</gene>
<keyword evidence="2 6" id="KW-0732">Signal</keyword>
<dbReference type="OrthoDB" id="272289at2759"/>
<comment type="similarity">
    <text evidence="1 5">Belongs to the glycosyl hydrolase 43 family.</text>
</comment>
<sequence length="326" mass="36173">MARQFLLLGPALLSATAAAFTNPIREVNGSDPHMTYHDGMYYLTATSWTDVKLIGAPSINDLKTATPVTLYDDRSDPARARNWWAPEMHYVDGRWYVYFTTSIDDPEWGVMLPTLTQWVLGGPTTTPLDGDWEFLGMIRPENYKGGMLDGTIYKINNQDYFIFSSVDGPESPNGASLWISKLLTPTTVGPATLIAFPEYDWEKNTSAVLEGPQGIRSPVTNDIYLVYSANSCNTPDYKLGALRLKSETDADPLLPSSWEKLPEPFLVTDRAAGIYGPGHNGFFKSPDGTQDWIAYHANRDEAGRCNALRQAFVQQVESPDRAGRGD</sequence>